<dbReference type="GO" id="GO:0008233">
    <property type="term" value="F:peptidase activity"/>
    <property type="evidence" value="ECO:0007669"/>
    <property type="project" value="UniProtKB-KW"/>
</dbReference>
<dbReference type="InterPro" id="IPR054722">
    <property type="entry name" value="PolX-like_BBD"/>
</dbReference>
<dbReference type="Pfam" id="PF22936">
    <property type="entry name" value="Pol_BBD"/>
    <property type="match status" value="1"/>
</dbReference>
<gene>
    <name evidence="3" type="ORF">ZIOFF_047701</name>
</gene>
<dbReference type="AlphaFoldDB" id="A0A8J5KL88"/>
<sequence>MNKRVYSLAKLLTELQAAEGLFRQSSQVHIAEKVFASKPKGGKKKKKQVGSAKKSGHWKVDCPCRKENNKGISYSLVVETCLAVLSTGTWYVDTGATDHVCNSLQGFQETRRLYEGEITAYMGNTTRVAVVIMGDVYLSFDKKKTLILKNYLYVPCFRKNLISVSKLFMDGYSVSCDNKVVVKKNRVAIYSGALVGNLYTLNPITPTMQLMEINNTSSNSNKRKQPLEMNQTYLWHLRLGHINLSRIQRLIADGPLGSLVVENFPTCESCLEGKMTKRPFKAKGYRAKEVLELVHSNLCGSMTIQARGGFEYFVSFIDDYSRYGYIYLMRRKFECFDKFKEYKADVEKRHSKSIKTLRSDRSREYLLGEFRSYLSEVEIQSQLLAHGTPQQNDSFWEYALETATYILNLVPSKSIPSTPTKLRNGRKPSLKHIRIWGSQTHVLKGDADKLESRTEVRLFVGYPKER</sequence>
<dbReference type="SUPFAM" id="SSF53098">
    <property type="entry name" value="Ribonuclease H-like"/>
    <property type="match status" value="1"/>
</dbReference>
<dbReference type="GO" id="GO:0015074">
    <property type="term" value="P:DNA integration"/>
    <property type="evidence" value="ECO:0007669"/>
    <property type="project" value="InterPro"/>
</dbReference>
<dbReference type="Proteomes" id="UP000734854">
    <property type="component" value="Unassembled WGS sequence"/>
</dbReference>
<accession>A0A8J5KL88</accession>
<dbReference type="InterPro" id="IPR025724">
    <property type="entry name" value="GAG-pre-integrase_dom"/>
</dbReference>
<dbReference type="PANTHER" id="PTHR42648:SF27">
    <property type="entry name" value="RNA-DIRECTED DNA POLYMERASE"/>
    <property type="match status" value="1"/>
</dbReference>
<comment type="caution">
    <text evidence="3">The sequence shown here is derived from an EMBL/GenBank/DDBJ whole genome shotgun (WGS) entry which is preliminary data.</text>
</comment>
<organism evidence="3 4">
    <name type="scientific">Zingiber officinale</name>
    <name type="common">Ginger</name>
    <name type="synonym">Amomum zingiber</name>
    <dbReference type="NCBI Taxonomy" id="94328"/>
    <lineage>
        <taxon>Eukaryota</taxon>
        <taxon>Viridiplantae</taxon>
        <taxon>Streptophyta</taxon>
        <taxon>Embryophyta</taxon>
        <taxon>Tracheophyta</taxon>
        <taxon>Spermatophyta</taxon>
        <taxon>Magnoliopsida</taxon>
        <taxon>Liliopsida</taxon>
        <taxon>Zingiberales</taxon>
        <taxon>Zingiberaceae</taxon>
        <taxon>Zingiber</taxon>
    </lineage>
</organism>
<evidence type="ECO:0000259" key="2">
    <source>
        <dbReference type="PROSITE" id="PS50994"/>
    </source>
</evidence>
<dbReference type="Pfam" id="PF13976">
    <property type="entry name" value="gag_pre-integrs"/>
    <property type="match status" value="1"/>
</dbReference>
<evidence type="ECO:0000256" key="1">
    <source>
        <dbReference type="ARBA" id="ARBA00022670"/>
    </source>
</evidence>
<keyword evidence="4" id="KW-1185">Reference proteome</keyword>
<feature type="domain" description="Integrase catalytic" evidence="2">
    <location>
        <begin position="275"/>
        <end position="392"/>
    </location>
</feature>
<evidence type="ECO:0000313" key="4">
    <source>
        <dbReference type="Proteomes" id="UP000734854"/>
    </source>
</evidence>
<dbReference type="InterPro" id="IPR039537">
    <property type="entry name" value="Retrotran_Ty1/copia-like"/>
</dbReference>
<dbReference type="GO" id="GO:0003676">
    <property type="term" value="F:nucleic acid binding"/>
    <property type="evidence" value="ECO:0007669"/>
    <property type="project" value="InterPro"/>
</dbReference>
<dbReference type="EMBL" id="JACMSC010000013">
    <property type="protein sequence ID" value="KAG6492736.1"/>
    <property type="molecule type" value="Genomic_DNA"/>
</dbReference>
<keyword evidence="1" id="KW-0378">Hydrolase</keyword>
<evidence type="ECO:0000313" key="3">
    <source>
        <dbReference type="EMBL" id="KAG6492736.1"/>
    </source>
</evidence>
<dbReference type="GO" id="GO:0006508">
    <property type="term" value="P:proteolysis"/>
    <property type="evidence" value="ECO:0007669"/>
    <property type="project" value="UniProtKB-KW"/>
</dbReference>
<keyword evidence="1" id="KW-0645">Protease</keyword>
<dbReference type="InterPro" id="IPR012337">
    <property type="entry name" value="RNaseH-like_sf"/>
</dbReference>
<dbReference type="PROSITE" id="PS50994">
    <property type="entry name" value="INTEGRASE"/>
    <property type="match status" value="1"/>
</dbReference>
<dbReference type="PANTHER" id="PTHR42648">
    <property type="entry name" value="TRANSPOSASE, PUTATIVE-RELATED"/>
    <property type="match status" value="1"/>
</dbReference>
<dbReference type="InterPro" id="IPR001584">
    <property type="entry name" value="Integrase_cat-core"/>
</dbReference>
<dbReference type="InterPro" id="IPR036397">
    <property type="entry name" value="RNaseH_sf"/>
</dbReference>
<proteinExistence type="predicted"/>
<reference evidence="3 4" key="1">
    <citation type="submission" date="2020-08" db="EMBL/GenBank/DDBJ databases">
        <title>Plant Genome Project.</title>
        <authorList>
            <person name="Zhang R.-G."/>
        </authorList>
    </citation>
    <scope>NUCLEOTIDE SEQUENCE [LARGE SCALE GENOMIC DNA]</scope>
    <source>
        <tissue evidence="3">Rhizome</tissue>
    </source>
</reference>
<dbReference type="Gene3D" id="3.30.420.10">
    <property type="entry name" value="Ribonuclease H-like superfamily/Ribonuclease H"/>
    <property type="match status" value="1"/>
</dbReference>
<name>A0A8J5KL88_ZINOF</name>
<protein>
    <recommendedName>
        <fullName evidence="2">Integrase catalytic domain-containing protein</fullName>
    </recommendedName>
</protein>